<proteinExistence type="predicted"/>
<gene>
    <name evidence="6" type="ORF">M9458_039334</name>
</gene>
<dbReference type="AlphaFoldDB" id="A0ABD0NRK2"/>
<dbReference type="PANTHER" id="PTHR11668:SF300">
    <property type="entry name" value="SERINE_THREONINE-PROTEIN PHOSPHATASE"/>
    <property type="match status" value="1"/>
</dbReference>
<organism evidence="6 7">
    <name type="scientific">Cirrhinus mrigala</name>
    <name type="common">Mrigala</name>
    <dbReference type="NCBI Taxonomy" id="683832"/>
    <lineage>
        <taxon>Eukaryota</taxon>
        <taxon>Metazoa</taxon>
        <taxon>Chordata</taxon>
        <taxon>Craniata</taxon>
        <taxon>Vertebrata</taxon>
        <taxon>Euteleostomi</taxon>
        <taxon>Actinopterygii</taxon>
        <taxon>Neopterygii</taxon>
        <taxon>Teleostei</taxon>
        <taxon>Ostariophysi</taxon>
        <taxon>Cypriniformes</taxon>
        <taxon>Cyprinidae</taxon>
        <taxon>Labeoninae</taxon>
        <taxon>Labeonini</taxon>
        <taxon>Cirrhinus</taxon>
    </lineage>
</organism>
<dbReference type="EMBL" id="JAMKFB020000020">
    <property type="protein sequence ID" value="KAL0163581.1"/>
    <property type="molecule type" value="Genomic_DNA"/>
</dbReference>
<evidence type="ECO:0000256" key="2">
    <source>
        <dbReference type="ARBA" id="ARBA00022723"/>
    </source>
</evidence>
<accession>A0ABD0NRK2</accession>
<feature type="non-terminal residue" evidence="6">
    <location>
        <position position="1"/>
    </location>
</feature>
<dbReference type="Gene3D" id="3.60.21.10">
    <property type="match status" value="1"/>
</dbReference>
<protein>
    <recommendedName>
        <fullName evidence="1">protein-serine/threonine phosphatase</fullName>
        <ecNumber evidence="1">3.1.3.16</ecNumber>
    </recommendedName>
</protein>
<dbReference type="GO" id="GO:0046872">
    <property type="term" value="F:metal ion binding"/>
    <property type="evidence" value="ECO:0007669"/>
    <property type="project" value="UniProtKB-KW"/>
</dbReference>
<evidence type="ECO:0000256" key="5">
    <source>
        <dbReference type="ARBA" id="ARBA00023211"/>
    </source>
</evidence>
<comment type="caution">
    <text evidence="6">The sequence shown here is derived from an EMBL/GenBank/DDBJ whole genome shotgun (WGS) entry which is preliminary data.</text>
</comment>
<evidence type="ECO:0000313" key="7">
    <source>
        <dbReference type="Proteomes" id="UP001529510"/>
    </source>
</evidence>
<reference evidence="6 7" key="1">
    <citation type="submission" date="2024-05" db="EMBL/GenBank/DDBJ databases">
        <title>Genome sequencing and assembly of Indian major carp, Cirrhinus mrigala (Hamilton, 1822).</title>
        <authorList>
            <person name="Mohindra V."/>
            <person name="Chowdhury L.M."/>
            <person name="Lal K."/>
            <person name="Jena J.K."/>
        </authorList>
    </citation>
    <scope>NUCLEOTIDE SEQUENCE [LARGE SCALE GENOMIC DNA]</scope>
    <source>
        <strain evidence="6">CM1030</strain>
        <tissue evidence="6">Blood</tissue>
    </source>
</reference>
<evidence type="ECO:0000313" key="6">
    <source>
        <dbReference type="EMBL" id="KAL0163581.1"/>
    </source>
</evidence>
<name>A0ABD0NRK2_CIRMR</name>
<evidence type="ECO:0000256" key="4">
    <source>
        <dbReference type="ARBA" id="ARBA00022912"/>
    </source>
</evidence>
<dbReference type="EC" id="3.1.3.16" evidence="1"/>
<dbReference type="InterPro" id="IPR050341">
    <property type="entry name" value="PP1_catalytic_subunit"/>
</dbReference>
<sequence length="127" mass="13851">FNIKLWKTFTDRFNCLPIGGIIIENVMEVCFHHTGSRTPLWFELSDTGADGELVLLRSACGSTVTAHVCCVSGLLCDLLLSDPDKDVQGSGENDRGASFTFGADVVSKVLNRHDPKPTLRHTTSNLT</sequence>
<keyword evidence="7" id="KW-1185">Reference proteome</keyword>
<keyword evidence="5" id="KW-0464">Manganese</keyword>
<dbReference type="SUPFAM" id="SSF56300">
    <property type="entry name" value="Metallo-dependent phosphatases"/>
    <property type="match status" value="1"/>
</dbReference>
<evidence type="ECO:0000256" key="1">
    <source>
        <dbReference type="ARBA" id="ARBA00013081"/>
    </source>
</evidence>
<dbReference type="InterPro" id="IPR029052">
    <property type="entry name" value="Metallo-depent_PP-like"/>
</dbReference>
<keyword evidence="3" id="KW-0378">Hydrolase</keyword>
<keyword evidence="4" id="KW-0904">Protein phosphatase</keyword>
<dbReference type="GO" id="GO:0004722">
    <property type="term" value="F:protein serine/threonine phosphatase activity"/>
    <property type="evidence" value="ECO:0007669"/>
    <property type="project" value="UniProtKB-EC"/>
</dbReference>
<dbReference type="Proteomes" id="UP001529510">
    <property type="component" value="Unassembled WGS sequence"/>
</dbReference>
<evidence type="ECO:0000256" key="3">
    <source>
        <dbReference type="ARBA" id="ARBA00022801"/>
    </source>
</evidence>
<keyword evidence="2" id="KW-0479">Metal-binding</keyword>
<dbReference type="PANTHER" id="PTHR11668">
    <property type="entry name" value="SERINE/THREONINE PROTEIN PHOSPHATASE"/>
    <property type="match status" value="1"/>
</dbReference>